<gene>
    <name evidence="3" type="ORF">P0Y53_04900</name>
</gene>
<keyword evidence="3" id="KW-0418">Kinase</keyword>
<dbReference type="EMBL" id="CP119311">
    <property type="protein sequence ID" value="WEK36833.1"/>
    <property type="molecule type" value="Genomic_DNA"/>
</dbReference>
<evidence type="ECO:0000313" key="3">
    <source>
        <dbReference type="EMBL" id="WEK36833.1"/>
    </source>
</evidence>
<dbReference type="GO" id="GO:0016020">
    <property type="term" value="C:membrane"/>
    <property type="evidence" value="ECO:0007669"/>
    <property type="project" value="InterPro"/>
</dbReference>
<feature type="transmembrane region" description="Helical" evidence="1">
    <location>
        <begin position="87"/>
        <end position="113"/>
    </location>
</feature>
<dbReference type="InterPro" id="IPR036890">
    <property type="entry name" value="HATPase_C_sf"/>
</dbReference>
<feature type="domain" description="Signal transduction histidine kinase internal region" evidence="2">
    <location>
        <begin position="177"/>
        <end position="256"/>
    </location>
</feature>
<name>A0AAJ5WUJ4_9BACT</name>
<proteinExistence type="predicted"/>
<evidence type="ECO:0000256" key="1">
    <source>
        <dbReference type="SAM" id="Phobius"/>
    </source>
</evidence>
<feature type="transmembrane region" description="Helical" evidence="1">
    <location>
        <begin position="133"/>
        <end position="156"/>
    </location>
</feature>
<feature type="transmembrane region" description="Helical" evidence="1">
    <location>
        <begin position="57"/>
        <end position="75"/>
    </location>
</feature>
<dbReference type="InterPro" id="IPR010559">
    <property type="entry name" value="Sig_transdc_His_kin_internal"/>
</dbReference>
<evidence type="ECO:0000313" key="4">
    <source>
        <dbReference type="Proteomes" id="UP001220610"/>
    </source>
</evidence>
<dbReference type="Gene3D" id="3.30.565.10">
    <property type="entry name" value="Histidine kinase-like ATPase, C-terminal domain"/>
    <property type="match status" value="1"/>
</dbReference>
<dbReference type="InterPro" id="IPR050640">
    <property type="entry name" value="Bact_2-comp_sensor_kinase"/>
</dbReference>
<organism evidence="3 4">
    <name type="scientific">Candidatus Pseudobacter hemicellulosilyticus</name>
    <dbReference type="NCBI Taxonomy" id="3121375"/>
    <lineage>
        <taxon>Bacteria</taxon>
        <taxon>Pseudomonadati</taxon>
        <taxon>Bacteroidota</taxon>
        <taxon>Chitinophagia</taxon>
        <taxon>Chitinophagales</taxon>
        <taxon>Chitinophagaceae</taxon>
        <taxon>Pseudobacter</taxon>
    </lineage>
</organism>
<reference evidence="3" key="1">
    <citation type="submission" date="2023-03" db="EMBL/GenBank/DDBJ databases">
        <title>Andean soil-derived lignocellulolytic bacterial consortium as a source of novel taxa and putative plastic-active enzymes.</title>
        <authorList>
            <person name="Diaz-Garcia L."/>
            <person name="Chuvochina M."/>
            <person name="Feuerriegel G."/>
            <person name="Bunk B."/>
            <person name="Sproer C."/>
            <person name="Streit W.R."/>
            <person name="Rodriguez L.M."/>
            <person name="Overmann J."/>
            <person name="Jimenez D.J."/>
        </authorList>
    </citation>
    <scope>NUCLEOTIDE SEQUENCE</scope>
    <source>
        <strain evidence="3">MAG 7</strain>
    </source>
</reference>
<keyword evidence="1" id="KW-0472">Membrane</keyword>
<dbReference type="PANTHER" id="PTHR34220:SF7">
    <property type="entry name" value="SENSOR HISTIDINE KINASE YPDA"/>
    <property type="match status" value="1"/>
</dbReference>
<dbReference type="Proteomes" id="UP001220610">
    <property type="component" value="Chromosome"/>
</dbReference>
<evidence type="ECO:0000259" key="2">
    <source>
        <dbReference type="Pfam" id="PF06580"/>
    </source>
</evidence>
<dbReference type="PANTHER" id="PTHR34220">
    <property type="entry name" value="SENSOR HISTIDINE KINASE YPDA"/>
    <property type="match status" value="1"/>
</dbReference>
<dbReference type="GO" id="GO:0000155">
    <property type="term" value="F:phosphorelay sensor kinase activity"/>
    <property type="evidence" value="ECO:0007669"/>
    <property type="project" value="InterPro"/>
</dbReference>
<sequence>MKQHPFIFSDEPRYRIRRHLAFWVFWWLFQSILYSFVALEAPGAYWGRMPMVMTESLIFMAVHISLSYSLLYFVIPRYLLQQRYAQTIFWTMLCCLAAAALSGTLAIYVIRPIRIWMLGPYRMSPARSMGMDFFLSLMAGLRGGITIGGMAAAIKLMKYWYVKEQRNLQLQKENAEAQLQLLKAQVHPHFLFNTLNNIYANTQATAPVASGMLMQLSDILRFILYEGSQPQVALAKELKMVQDYIALEQMRYDEQLDVFIDVPQNTDELTIAPLLLLPLVENCFKHGTSHMLEHPWMSLQVRLEDGLMQLKLVNGKTALPATDQAANGIGISNVRQRLELLYPDKHIFTITNDPDVFIVNLSIQLRTSGTSRKKTGRPLSNQHA</sequence>
<keyword evidence="3" id="KW-0808">Transferase</keyword>
<accession>A0AAJ5WUJ4</accession>
<keyword evidence="1" id="KW-0812">Transmembrane</keyword>
<dbReference type="AlphaFoldDB" id="A0AAJ5WUJ4"/>
<protein>
    <submittedName>
        <fullName evidence="3">Histidine kinase</fullName>
    </submittedName>
</protein>
<dbReference type="Pfam" id="PF06580">
    <property type="entry name" value="His_kinase"/>
    <property type="match status" value="1"/>
</dbReference>
<keyword evidence="1" id="KW-1133">Transmembrane helix</keyword>
<feature type="transmembrane region" description="Helical" evidence="1">
    <location>
        <begin position="20"/>
        <end position="37"/>
    </location>
</feature>